<feature type="compositionally biased region" description="Low complexity" evidence="7">
    <location>
        <begin position="479"/>
        <end position="529"/>
    </location>
</feature>
<evidence type="ECO:0000313" key="9">
    <source>
        <dbReference type="EMBL" id="KAL1263600.1"/>
    </source>
</evidence>
<evidence type="ECO:0000256" key="6">
    <source>
        <dbReference type="RuleBase" id="RU210713"/>
    </source>
</evidence>
<accession>A0ABR3MET8</accession>
<evidence type="ECO:0000256" key="5">
    <source>
        <dbReference type="ARBA" id="ARBA00023136"/>
    </source>
</evidence>
<dbReference type="PANTHER" id="PTHR45799">
    <property type="entry name" value="RETICULON-LIKE PROTEIN"/>
    <property type="match status" value="1"/>
</dbReference>
<protein>
    <recommendedName>
        <fullName evidence="6">Reticulon</fullName>
    </recommendedName>
</protein>
<feature type="compositionally biased region" description="Basic and acidic residues" evidence="7">
    <location>
        <begin position="664"/>
        <end position="677"/>
    </location>
</feature>
<reference evidence="9 10" key="1">
    <citation type="submission" date="2023-09" db="EMBL/GenBank/DDBJ databases">
        <authorList>
            <person name="Wang M."/>
        </authorList>
    </citation>
    <scope>NUCLEOTIDE SEQUENCE [LARGE SCALE GENOMIC DNA]</scope>
    <source>
        <strain evidence="9">GT-2023</strain>
        <tissue evidence="9">Liver</tissue>
    </source>
</reference>
<feature type="region of interest" description="Disordered" evidence="7">
    <location>
        <begin position="437"/>
        <end position="465"/>
    </location>
</feature>
<feature type="compositionally biased region" description="Low complexity" evidence="7">
    <location>
        <begin position="565"/>
        <end position="574"/>
    </location>
</feature>
<proteinExistence type="predicted"/>
<feature type="region of interest" description="Disordered" evidence="7">
    <location>
        <begin position="90"/>
        <end position="312"/>
    </location>
</feature>
<evidence type="ECO:0000256" key="3">
    <source>
        <dbReference type="ARBA" id="ARBA00022824"/>
    </source>
</evidence>
<dbReference type="Pfam" id="PF02453">
    <property type="entry name" value="Reticulon"/>
    <property type="match status" value="1"/>
</dbReference>
<feature type="compositionally biased region" description="Polar residues" evidence="7">
    <location>
        <begin position="255"/>
        <end position="312"/>
    </location>
</feature>
<feature type="domain" description="Reticulon" evidence="8">
    <location>
        <begin position="1002"/>
        <end position="1189"/>
    </location>
</feature>
<sequence length="1189" mass="128609">MCTYLKHDLCLGARRLFSSQREHNERLFCGLQSVLTLSTLHWNIKHRFQMEEADKVSSSAPDEAPHDVSMNETTAVGPTLADETLRNAENLPEENTTAAQTTEITSAPQATEETSVSQMTEETSTAKITEVTSAPQMAEETSTAKITEVTSAPQMTKETSTTQMNEVTSASLTTEVTSDPQMTEISSTTQTTEETSTTQTTEVTDPQMTEITSTTQTTEETSTAQTTEVTSDPQMIGITSTTQTTEETISAQTTEVTSATQMTEETSTAQMNEVTSASQITEMTSTPQTTEETSIAQTTEETTAPLTNEESTASQVIEITSTAQITEVTSTPQLTEITSTPQITEETSASQVIEITSTAQTTEITSASQITEVTSAFMTEIISRPTTQTTEETSATQVTEETLTPQRPEEVSAPQITEESITTQIPEISSTWAITEETSSPEAAEEIFTPPACEEPPAEVKPVTPEAEEAPLAPFSVTAEAAASPPVSAEAPSSSSSSSSVREESVTAVMESASAPQAPQEEEAAPGSAHTEEESSRQIASEDREQEKEPHTLHSSPSHEPEPPAASVVAPSLLQFPSDHCDSPSVASRTSASLTMESSGRKDSAAFDPDVLSQSDDDFMFEVKKSPFQAFSPVSDDLTDATAASRSVEVSESPSPDLVQDAYDEGHAQSEELRQETDADAPLSLSYAPSDLFSNVNTTSDDRPTCLPDILKSSPLNPDKVDSGSSEGSPDFSPVHKSADDSPNSPFPTKNQFGFDSKILLLKEMADDTEARAVAKLEAENNGEQSFAAFDLVKETDVSPKTDSLLKDKDGAEVFSQTSNQMAERFECLGFPAGNAREPFDSESPSADSFSPVLDAVTQEVSNLGTEEEQRAAREELDAAEEVSEQEVSSEEFEFVERPPRGAAEEFLEMQDSLASEMPQDEDRSAIPEPQEVADQMPATEDAENQSSYHLLTQVSDKPSKAGLESDFQEISPAPVIHPPVDKSGAEEEAEVVMCDLNAAAVLELLYWRDVKSSGLVFGSSLFLLLSLLTCSIISVLSYSALALLSVTISFRIYRGVLQAIQKSDEGHPFKRYLDQEVTLSKDVVQKHSDVVLSWINCALKKLRHLFLVEDLVDSLKFAVFLWLLTYVGAWFNGLTLLILGLLGAFSGPIVYEKHQTQIDQVISTLKSRMKEVMGQIQAKVPGAKKKPE</sequence>
<feature type="region of interest" description="Disordered" evidence="7">
    <location>
        <begin position="53"/>
        <end position="78"/>
    </location>
</feature>
<evidence type="ECO:0000256" key="7">
    <source>
        <dbReference type="SAM" id="MobiDB-lite"/>
    </source>
</evidence>
<evidence type="ECO:0000256" key="1">
    <source>
        <dbReference type="ARBA" id="ARBA00004477"/>
    </source>
</evidence>
<dbReference type="PROSITE" id="PS50845">
    <property type="entry name" value="RETICULON"/>
    <property type="match status" value="1"/>
</dbReference>
<feature type="compositionally biased region" description="Low complexity" evidence="7">
    <location>
        <begin position="386"/>
        <end position="402"/>
    </location>
</feature>
<feature type="compositionally biased region" description="Basic and acidic residues" evidence="7">
    <location>
        <begin position="868"/>
        <end position="877"/>
    </location>
</feature>
<feature type="region of interest" description="Disordered" evidence="7">
    <location>
        <begin position="630"/>
        <end position="751"/>
    </location>
</feature>
<evidence type="ECO:0000259" key="8">
    <source>
        <dbReference type="PROSITE" id="PS50845"/>
    </source>
</evidence>
<feature type="compositionally biased region" description="Low complexity" evidence="7">
    <location>
        <begin position="643"/>
        <end position="656"/>
    </location>
</feature>
<feature type="compositionally biased region" description="Low complexity" evidence="7">
    <location>
        <begin position="183"/>
        <end position="231"/>
    </location>
</feature>
<keyword evidence="5 6" id="KW-0472">Membrane</keyword>
<dbReference type="Proteomes" id="UP001558613">
    <property type="component" value="Unassembled WGS sequence"/>
</dbReference>
<comment type="subcellular location">
    <subcellularLocation>
        <location evidence="1 6">Endoplasmic reticulum membrane</location>
        <topology evidence="1 6">Multi-pass membrane protein</topology>
    </subcellularLocation>
</comment>
<feature type="compositionally biased region" description="Polar residues" evidence="7">
    <location>
        <begin position="585"/>
        <end position="598"/>
    </location>
</feature>
<feature type="compositionally biased region" description="Basic and acidic residues" evidence="7">
    <location>
        <begin position="530"/>
        <end position="562"/>
    </location>
</feature>
<feature type="compositionally biased region" description="Polar residues" evidence="7">
    <location>
        <begin position="741"/>
        <end position="751"/>
    </location>
</feature>
<feature type="compositionally biased region" description="Acidic residues" evidence="7">
    <location>
        <begin position="878"/>
        <end position="894"/>
    </location>
</feature>
<keyword evidence="10" id="KW-1185">Reference proteome</keyword>
<keyword evidence="3 6" id="KW-0256">Endoplasmic reticulum</keyword>
<comment type="caution">
    <text evidence="9">The sequence shown here is derived from an EMBL/GenBank/DDBJ whole genome shotgun (WGS) entry which is preliminary data.</text>
</comment>
<feature type="transmembrane region" description="Helical" evidence="6">
    <location>
        <begin position="1131"/>
        <end position="1152"/>
    </location>
</feature>
<feature type="transmembrane region" description="Helical" evidence="6">
    <location>
        <begin position="1022"/>
        <end position="1045"/>
    </location>
</feature>
<evidence type="ECO:0000256" key="4">
    <source>
        <dbReference type="ARBA" id="ARBA00022989"/>
    </source>
</evidence>
<dbReference type="EMBL" id="JAYMGO010000013">
    <property type="protein sequence ID" value="KAL1263600.1"/>
    <property type="molecule type" value="Genomic_DNA"/>
</dbReference>
<keyword evidence="2 6" id="KW-0812">Transmembrane</keyword>
<name>A0ABR3MET8_9TELE</name>
<feature type="region of interest" description="Disordered" evidence="7">
    <location>
        <begin position="479"/>
        <end position="612"/>
    </location>
</feature>
<evidence type="ECO:0000313" key="10">
    <source>
        <dbReference type="Proteomes" id="UP001558613"/>
    </source>
</evidence>
<feature type="region of interest" description="Disordered" evidence="7">
    <location>
        <begin position="860"/>
        <end position="900"/>
    </location>
</feature>
<dbReference type="InterPro" id="IPR003388">
    <property type="entry name" value="Reticulon"/>
</dbReference>
<gene>
    <name evidence="9" type="ORF">QQF64_006339</name>
</gene>
<feature type="compositionally biased region" description="Low complexity" evidence="7">
    <location>
        <begin position="238"/>
        <end position="254"/>
    </location>
</feature>
<dbReference type="Gene3D" id="1.20.5.2480">
    <property type="match status" value="1"/>
</dbReference>
<feature type="compositionally biased region" description="Polar residues" evidence="7">
    <location>
        <begin position="93"/>
        <end position="181"/>
    </location>
</feature>
<keyword evidence="4 6" id="KW-1133">Transmembrane helix</keyword>
<dbReference type="InterPro" id="IPR046964">
    <property type="entry name" value="RTN1-4"/>
</dbReference>
<organism evidence="9 10">
    <name type="scientific">Cirrhinus molitorella</name>
    <name type="common">mud carp</name>
    <dbReference type="NCBI Taxonomy" id="172907"/>
    <lineage>
        <taxon>Eukaryota</taxon>
        <taxon>Metazoa</taxon>
        <taxon>Chordata</taxon>
        <taxon>Craniata</taxon>
        <taxon>Vertebrata</taxon>
        <taxon>Euteleostomi</taxon>
        <taxon>Actinopterygii</taxon>
        <taxon>Neopterygii</taxon>
        <taxon>Teleostei</taxon>
        <taxon>Ostariophysi</taxon>
        <taxon>Cypriniformes</taxon>
        <taxon>Cyprinidae</taxon>
        <taxon>Labeoninae</taxon>
        <taxon>Labeonini</taxon>
        <taxon>Cirrhinus</taxon>
    </lineage>
</organism>
<evidence type="ECO:0000256" key="2">
    <source>
        <dbReference type="ARBA" id="ARBA00022692"/>
    </source>
</evidence>
<dbReference type="PANTHER" id="PTHR45799:SF6">
    <property type="entry name" value="RETICULON"/>
    <property type="match status" value="1"/>
</dbReference>
<feature type="region of interest" description="Disordered" evidence="7">
    <location>
        <begin position="386"/>
        <end position="418"/>
    </location>
</feature>